<feature type="transmembrane region" description="Helical" evidence="1">
    <location>
        <begin position="76"/>
        <end position="95"/>
    </location>
</feature>
<evidence type="ECO:0000313" key="2">
    <source>
        <dbReference type="EMBL" id="GAA4498607.1"/>
    </source>
</evidence>
<protein>
    <recommendedName>
        <fullName evidence="4">Exosortase F system-associated protein</fullName>
    </recommendedName>
</protein>
<dbReference type="RefSeq" id="WP_208130729.1">
    <property type="nucleotide sequence ID" value="NZ_BAABGQ010000005.1"/>
</dbReference>
<keyword evidence="1" id="KW-1133">Transmembrane helix</keyword>
<dbReference type="Proteomes" id="UP001501243">
    <property type="component" value="Unassembled WGS sequence"/>
</dbReference>
<gene>
    <name evidence="2" type="ORF">GCM10023172_15910</name>
</gene>
<accession>A0ABP8Q760</accession>
<comment type="caution">
    <text evidence="2">The sequence shown here is derived from an EMBL/GenBank/DDBJ whole genome shotgun (WGS) entry which is preliminary data.</text>
</comment>
<proteinExistence type="predicted"/>
<name>A0ABP8Q760_9BACT</name>
<evidence type="ECO:0000256" key="1">
    <source>
        <dbReference type="SAM" id="Phobius"/>
    </source>
</evidence>
<feature type="transmembrane region" description="Helical" evidence="1">
    <location>
        <begin position="138"/>
        <end position="156"/>
    </location>
</feature>
<dbReference type="NCBIfam" id="NF046082">
    <property type="entry name" value="assoc_w_XrtX"/>
    <property type="match status" value="1"/>
</dbReference>
<dbReference type="EMBL" id="BAABGQ010000005">
    <property type="protein sequence ID" value="GAA4498607.1"/>
    <property type="molecule type" value="Genomic_DNA"/>
</dbReference>
<keyword evidence="3" id="KW-1185">Reference proteome</keyword>
<keyword evidence="1" id="KW-0472">Membrane</keyword>
<reference evidence="3" key="1">
    <citation type="journal article" date="2019" name="Int. J. Syst. Evol. Microbiol.">
        <title>The Global Catalogue of Microorganisms (GCM) 10K type strain sequencing project: providing services to taxonomists for standard genome sequencing and annotation.</title>
        <authorList>
            <consortium name="The Broad Institute Genomics Platform"/>
            <consortium name="The Broad Institute Genome Sequencing Center for Infectious Disease"/>
            <person name="Wu L."/>
            <person name="Ma J."/>
        </authorList>
    </citation>
    <scope>NUCLEOTIDE SEQUENCE [LARGE SCALE GENOMIC DNA]</scope>
    <source>
        <strain evidence="3">JCM 17841</strain>
    </source>
</reference>
<evidence type="ECO:0008006" key="4">
    <source>
        <dbReference type="Google" id="ProtNLM"/>
    </source>
</evidence>
<organism evidence="2 3">
    <name type="scientific">Hymenobacter ginsengisoli</name>
    <dbReference type="NCBI Taxonomy" id="1051626"/>
    <lineage>
        <taxon>Bacteria</taxon>
        <taxon>Pseudomonadati</taxon>
        <taxon>Bacteroidota</taxon>
        <taxon>Cytophagia</taxon>
        <taxon>Cytophagales</taxon>
        <taxon>Hymenobacteraceae</taxon>
        <taxon>Hymenobacter</taxon>
    </lineage>
</organism>
<keyword evidence="1" id="KW-0812">Transmembrane</keyword>
<evidence type="ECO:0000313" key="3">
    <source>
        <dbReference type="Proteomes" id="UP001501243"/>
    </source>
</evidence>
<sequence>MSPLSKAVPPLTPARWLLAGGLALGLFLLGIESEAIFAALTRAWQVAFEGLGLGPALARWQQGTSHLVTTRSLPAVATYALLYVGLSLLLLHVLLRDGRRTRWAAQVYLGLLGLYVVLMLGGRLGGNPDWALKLSRRIIDFVVSPLPVMVLLPVLWPGTKRGLS</sequence>
<feature type="transmembrane region" description="Helical" evidence="1">
    <location>
        <begin position="107"/>
        <end position="126"/>
    </location>
</feature>